<evidence type="ECO:0000256" key="1">
    <source>
        <dbReference type="SAM" id="Phobius"/>
    </source>
</evidence>
<comment type="caution">
    <text evidence="2">The sequence shown here is derived from an EMBL/GenBank/DDBJ whole genome shotgun (WGS) entry which is preliminary data.</text>
</comment>
<keyword evidence="1" id="KW-1133">Transmembrane helix</keyword>
<accession>A0ABN9XL01</accession>
<dbReference type="Proteomes" id="UP001189429">
    <property type="component" value="Unassembled WGS sequence"/>
</dbReference>
<feature type="transmembrane region" description="Helical" evidence="1">
    <location>
        <begin position="24"/>
        <end position="45"/>
    </location>
</feature>
<dbReference type="EMBL" id="CAUYUJ010020791">
    <property type="protein sequence ID" value="CAK0900513.1"/>
    <property type="molecule type" value="Genomic_DNA"/>
</dbReference>
<evidence type="ECO:0008006" key="4">
    <source>
        <dbReference type="Google" id="ProtNLM"/>
    </source>
</evidence>
<proteinExistence type="predicted"/>
<reference evidence="2" key="1">
    <citation type="submission" date="2023-10" db="EMBL/GenBank/DDBJ databases">
        <authorList>
            <person name="Chen Y."/>
            <person name="Shah S."/>
            <person name="Dougan E. K."/>
            <person name="Thang M."/>
            <person name="Chan C."/>
        </authorList>
    </citation>
    <scope>NUCLEOTIDE SEQUENCE [LARGE SCALE GENOMIC DNA]</scope>
</reference>
<protein>
    <recommendedName>
        <fullName evidence="4">Dolichyl-diphosphooligosaccharide--protein glycosyltransferase subunit KCP2</fullName>
    </recommendedName>
</protein>
<evidence type="ECO:0000313" key="3">
    <source>
        <dbReference type="Proteomes" id="UP001189429"/>
    </source>
</evidence>
<gene>
    <name evidence="2" type="ORF">PCOR1329_LOCUS77764</name>
</gene>
<evidence type="ECO:0000313" key="2">
    <source>
        <dbReference type="EMBL" id="CAK0900513.1"/>
    </source>
</evidence>
<sequence>MAAVIFLMSSMGAGLRFTQWLDDQGSVSVACGALLTALLCVLYSWTSSGPRTCRAATAPSAAAAAPSRGWRWRPARSCSSRWPSGRVLAQRACAWPSPCSTGSSHPAAALLRSLRGAGRPRWTSTRQR</sequence>
<organism evidence="2 3">
    <name type="scientific">Prorocentrum cordatum</name>
    <dbReference type="NCBI Taxonomy" id="2364126"/>
    <lineage>
        <taxon>Eukaryota</taxon>
        <taxon>Sar</taxon>
        <taxon>Alveolata</taxon>
        <taxon>Dinophyceae</taxon>
        <taxon>Prorocentrales</taxon>
        <taxon>Prorocentraceae</taxon>
        <taxon>Prorocentrum</taxon>
    </lineage>
</organism>
<keyword evidence="1" id="KW-0812">Transmembrane</keyword>
<name>A0ABN9XL01_9DINO</name>
<keyword evidence="3" id="KW-1185">Reference proteome</keyword>
<keyword evidence="1" id="KW-0472">Membrane</keyword>